<organism evidence="1 2">
    <name type="scientific">Protopolystoma xenopodis</name>
    <dbReference type="NCBI Taxonomy" id="117903"/>
    <lineage>
        <taxon>Eukaryota</taxon>
        <taxon>Metazoa</taxon>
        <taxon>Spiralia</taxon>
        <taxon>Lophotrochozoa</taxon>
        <taxon>Platyhelminthes</taxon>
        <taxon>Monogenea</taxon>
        <taxon>Polyopisthocotylea</taxon>
        <taxon>Polystomatidea</taxon>
        <taxon>Polystomatidae</taxon>
        <taxon>Protopolystoma</taxon>
    </lineage>
</organism>
<sequence>MQLWYIHQPTGTDATSGAWMAATPIDMTAVVVDATEQLGEHFDQPADQPRQQFVGSGQTSPWEHVGMLDCACVCVFLQLCGHW</sequence>
<reference evidence="1" key="1">
    <citation type="submission" date="2018-11" db="EMBL/GenBank/DDBJ databases">
        <authorList>
            <consortium name="Pathogen Informatics"/>
        </authorList>
    </citation>
    <scope>NUCLEOTIDE SEQUENCE</scope>
</reference>
<gene>
    <name evidence="1" type="ORF">PXEA_LOCUS19309</name>
</gene>
<comment type="caution">
    <text evidence="1">The sequence shown here is derived from an EMBL/GenBank/DDBJ whole genome shotgun (WGS) entry which is preliminary data.</text>
</comment>
<protein>
    <submittedName>
        <fullName evidence="1">Uncharacterized protein</fullName>
    </submittedName>
</protein>
<keyword evidence="2" id="KW-1185">Reference proteome</keyword>
<dbReference type="Proteomes" id="UP000784294">
    <property type="component" value="Unassembled WGS sequence"/>
</dbReference>
<accession>A0A3S5FEK0</accession>
<evidence type="ECO:0000313" key="2">
    <source>
        <dbReference type="Proteomes" id="UP000784294"/>
    </source>
</evidence>
<name>A0A3S5FEK0_9PLAT</name>
<proteinExistence type="predicted"/>
<evidence type="ECO:0000313" key="1">
    <source>
        <dbReference type="EMBL" id="VEL25869.1"/>
    </source>
</evidence>
<dbReference type="AlphaFoldDB" id="A0A3S5FEK0"/>
<dbReference type="EMBL" id="CAAALY010076748">
    <property type="protein sequence ID" value="VEL25869.1"/>
    <property type="molecule type" value="Genomic_DNA"/>
</dbReference>